<evidence type="ECO:0000256" key="4">
    <source>
        <dbReference type="SAM" id="MobiDB-lite"/>
    </source>
</evidence>
<evidence type="ECO:0000313" key="6">
    <source>
        <dbReference type="EMBL" id="KAJ2785051.1"/>
    </source>
</evidence>
<dbReference type="SUPFAM" id="SSF50978">
    <property type="entry name" value="WD40 repeat-like"/>
    <property type="match status" value="1"/>
</dbReference>
<dbReference type="InterPro" id="IPR022052">
    <property type="entry name" value="Histone-bd_RBBP4-like_N"/>
</dbReference>
<dbReference type="PANTHER" id="PTHR45903:SF1">
    <property type="entry name" value="GLUTAMATE-RICH WD REPEAT-CONTAINING PROTEIN 1"/>
    <property type="match status" value="1"/>
</dbReference>
<feature type="region of interest" description="Disordered" evidence="4">
    <location>
        <begin position="1"/>
        <end position="115"/>
    </location>
</feature>
<proteinExistence type="predicted"/>
<feature type="repeat" description="WD" evidence="3">
    <location>
        <begin position="367"/>
        <end position="402"/>
    </location>
</feature>
<evidence type="ECO:0000256" key="1">
    <source>
        <dbReference type="ARBA" id="ARBA00022574"/>
    </source>
</evidence>
<protein>
    <submittedName>
        <fullName evidence="6">Ribosome assembly protein rrb1</fullName>
    </submittedName>
</protein>
<dbReference type="InterPro" id="IPR051972">
    <property type="entry name" value="Glutamate-rich_WD_repeat"/>
</dbReference>
<dbReference type="PROSITE" id="PS50082">
    <property type="entry name" value="WD_REPEATS_2"/>
    <property type="match status" value="3"/>
</dbReference>
<reference evidence="6" key="1">
    <citation type="submission" date="2022-07" db="EMBL/GenBank/DDBJ databases">
        <title>Phylogenomic reconstructions and comparative analyses of Kickxellomycotina fungi.</title>
        <authorList>
            <person name="Reynolds N.K."/>
            <person name="Stajich J.E."/>
            <person name="Barry K."/>
            <person name="Grigoriev I.V."/>
            <person name="Crous P."/>
            <person name="Smith M.E."/>
        </authorList>
    </citation>
    <scope>NUCLEOTIDE SEQUENCE</scope>
    <source>
        <strain evidence="6">NBRC 105414</strain>
    </source>
</reference>
<feature type="repeat" description="WD" evidence="3">
    <location>
        <begin position="321"/>
        <end position="356"/>
    </location>
</feature>
<feature type="domain" description="Histone-binding protein RBBP4-like N-terminal" evidence="5">
    <location>
        <begin position="117"/>
        <end position="184"/>
    </location>
</feature>
<comment type="caution">
    <text evidence="6">The sequence shown here is derived from an EMBL/GenBank/DDBJ whole genome shotgun (WGS) entry which is preliminary data.</text>
</comment>
<feature type="repeat" description="WD" evidence="3">
    <location>
        <begin position="417"/>
        <end position="451"/>
    </location>
</feature>
<evidence type="ECO:0000256" key="3">
    <source>
        <dbReference type="PROSITE-ProRule" id="PRU00221"/>
    </source>
</evidence>
<dbReference type="InterPro" id="IPR036322">
    <property type="entry name" value="WD40_repeat_dom_sf"/>
</dbReference>
<organism evidence="6 7">
    <name type="scientific">Coemansia javaensis</name>
    <dbReference type="NCBI Taxonomy" id="2761396"/>
    <lineage>
        <taxon>Eukaryota</taxon>
        <taxon>Fungi</taxon>
        <taxon>Fungi incertae sedis</taxon>
        <taxon>Zoopagomycota</taxon>
        <taxon>Kickxellomycotina</taxon>
        <taxon>Kickxellomycetes</taxon>
        <taxon>Kickxellales</taxon>
        <taxon>Kickxellaceae</taxon>
        <taxon>Coemansia</taxon>
    </lineage>
</organism>
<dbReference type="GO" id="GO:0005730">
    <property type="term" value="C:nucleolus"/>
    <property type="evidence" value="ECO:0007669"/>
    <property type="project" value="TreeGrafter"/>
</dbReference>
<feature type="compositionally biased region" description="Low complexity" evidence="4">
    <location>
        <begin position="1"/>
        <end position="33"/>
    </location>
</feature>
<accession>A0A9W8HLQ8</accession>
<dbReference type="Gene3D" id="2.130.10.10">
    <property type="entry name" value="YVTN repeat-like/Quinoprotein amine dehydrogenase"/>
    <property type="match status" value="1"/>
</dbReference>
<dbReference type="InterPro" id="IPR001680">
    <property type="entry name" value="WD40_rpt"/>
</dbReference>
<dbReference type="Proteomes" id="UP001140217">
    <property type="component" value="Unassembled WGS sequence"/>
</dbReference>
<gene>
    <name evidence="6" type="primary">rrb1</name>
    <name evidence="6" type="ORF">H4R18_000759</name>
</gene>
<evidence type="ECO:0000313" key="7">
    <source>
        <dbReference type="Proteomes" id="UP001140217"/>
    </source>
</evidence>
<dbReference type="GO" id="GO:0042254">
    <property type="term" value="P:ribosome biogenesis"/>
    <property type="evidence" value="ECO:0007669"/>
    <property type="project" value="TreeGrafter"/>
</dbReference>
<keyword evidence="2" id="KW-0677">Repeat</keyword>
<dbReference type="InterPro" id="IPR015943">
    <property type="entry name" value="WD40/YVTN_repeat-like_dom_sf"/>
</dbReference>
<keyword evidence="7" id="KW-1185">Reference proteome</keyword>
<dbReference type="Pfam" id="PF00400">
    <property type="entry name" value="WD40"/>
    <property type="match status" value="3"/>
</dbReference>
<dbReference type="Pfam" id="PF12265">
    <property type="entry name" value="CAF1C_H4-bd"/>
    <property type="match status" value="1"/>
</dbReference>
<evidence type="ECO:0000256" key="2">
    <source>
        <dbReference type="ARBA" id="ARBA00022737"/>
    </source>
</evidence>
<evidence type="ECO:0000259" key="5">
    <source>
        <dbReference type="Pfam" id="PF12265"/>
    </source>
</evidence>
<dbReference type="PANTHER" id="PTHR45903">
    <property type="entry name" value="GLUTAMATE-RICH WD REPEAT-CONTAINING PROTEIN 1"/>
    <property type="match status" value="1"/>
</dbReference>
<dbReference type="PROSITE" id="PS50294">
    <property type="entry name" value="WD_REPEATS_REGION"/>
    <property type="match status" value="2"/>
</dbReference>
<name>A0A9W8HLQ8_9FUNG</name>
<feature type="compositionally biased region" description="Acidic residues" evidence="4">
    <location>
        <begin position="48"/>
        <end position="98"/>
    </location>
</feature>
<dbReference type="OrthoDB" id="2161379at2759"/>
<dbReference type="EMBL" id="JANBUL010000016">
    <property type="protein sequence ID" value="KAJ2785051.1"/>
    <property type="molecule type" value="Genomic_DNA"/>
</dbReference>
<keyword evidence="1 3" id="KW-0853">WD repeat</keyword>
<sequence length="520" mass="57141">MPKRQGSTATTTAAIGGSGGKAKVAAVAAKGAADQPARAADDGRMDVDGDAEMGEFEDAFEDEIEEEDVVEREEDEDGVEVMQEDDAEEEEEEEESEEAAEKRRQVYLPGDQLGEGETLQVDNSAYHMLHSMSVSWPCLSFDFVPDNLGESRTAFPHTMYAVAGTQADRSFRNQVILMRWSQLHRTINDDLDDDDKDEDANDLDEDPLLETKTLRHPGGVNRVRVLQSHQSPLTATWADTGKVHIWDIKKLMNAFENPGVQVPASAQQPLFTVASHGSTEGYAMDWNPDGRLLTGDCGGRIHLTTRRGDSGASFVADRNAFRAHTGSVEDIQWSPEEASVFASCSVDQTIRIWDVRAKARGSALEVPNAHDADVNVISWNRRSRYLLASGGDSGDFKVWDMRKWTDPSGRSAPAAAFSWHKRAVTSIEWCPTDESVLAVAGADNQLTLWDLAVELDAEEEARHRDAMIGPDGARREVPAQLLFIHQGQDNIKEVHWHPQVPGALASTAASGFNVFKTISV</sequence>
<dbReference type="SMART" id="SM00320">
    <property type="entry name" value="WD40"/>
    <property type="match status" value="5"/>
</dbReference>
<dbReference type="AlphaFoldDB" id="A0A9W8HLQ8"/>